<reference evidence="3 4" key="1">
    <citation type="submission" date="2023-12" db="EMBL/GenBank/DDBJ databases">
        <title>Novel species of the genus Arcicella isolated from rivers.</title>
        <authorList>
            <person name="Lu H."/>
        </authorList>
    </citation>
    <scope>NUCLEOTIDE SEQUENCE [LARGE SCALE GENOMIC DNA]</scope>
    <source>
        <strain evidence="3 4">LMG 21963</strain>
    </source>
</reference>
<dbReference type="Gene3D" id="3.30.530.80">
    <property type="match status" value="1"/>
</dbReference>
<evidence type="ECO:0000259" key="2">
    <source>
        <dbReference type="Pfam" id="PF14730"/>
    </source>
</evidence>
<name>A0ABU5QU57_9BACT</name>
<evidence type="ECO:0000313" key="3">
    <source>
        <dbReference type="EMBL" id="MEA5260641.1"/>
    </source>
</evidence>
<sequence length="199" mass="23060">MKKTLIIALSLLISTYTFCQTPSSFDREEVVEVKNTKAKLYANAQTWLTKYYGDYKPFVKFEDKEQGKLVINGISLLLIDYHPDYKYVVTIDVKENKYRYSITNVELGLGPNKTAYTSYYYFGANSELTKYNSIKQQIDSLSASTTTNLSKRELKKHEDLLNKDKEKYKTQAEIVNRINFSLDELISLLKTAMKSNDDF</sequence>
<dbReference type="EMBL" id="JAYFUL010000061">
    <property type="protein sequence ID" value="MEA5260641.1"/>
    <property type="molecule type" value="Genomic_DNA"/>
</dbReference>
<evidence type="ECO:0000256" key="1">
    <source>
        <dbReference type="SAM" id="SignalP"/>
    </source>
</evidence>
<keyword evidence="4" id="KW-1185">Reference proteome</keyword>
<gene>
    <name evidence="3" type="ORF">VB264_22780</name>
</gene>
<proteinExistence type="predicted"/>
<comment type="caution">
    <text evidence="3">The sequence shown here is derived from an EMBL/GenBank/DDBJ whole genome shotgun (WGS) entry which is preliminary data.</text>
</comment>
<keyword evidence="1" id="KW-0732">Signal</keyword>
<protein>
    <submittedName>
        <fullName evidence="3">DUF4468 domain-containing protein</fullName>
    </submittedName>
</protein>
<feature type="chain" id="PRO_5046590717" evidence="1">
    <location>
        <begin position="20"/>
        <end position="199"/>
    </location>
</feature>
<dbReference type="Proteomes" id="UP001304671">
    <property type="component" value="Unassembled WGS sequence"/>
</dbReference>
<evidence type="ECO:0000313" key="4">
    <source>
        <dbReference type="Proteomes" id="UP001304671"/>
    </source>
</evidence>
<accession>A0ABU5QU57</accession>
<dbReference type="RefSeq" id="WP_323253344.1">
    <property type="nucleotide sequence ID" value="NZ_JAYFUL010000061.1"/>
</dbReference>
<dbReference type="InterPro" id="IPR027823">
    <property type="entry name" value="DUF4468"/>
</dbReference>
<feature type="domain" description="DUF4468" evidence="2">
    <location>
        <begin position="29"/>
        <end position="106"/>
    </location>
</feature>
<dbReference type="Pfam" id="PF14730">
    <property type="entry name" value="DUF4468"/>
    <property type="match status" value="1"/>
</dbReference>
<feature type="signal peptide" evidence="1">
    <location>
        <begin position="1"/>
        <end position="19"/>
    </location>
</feature>
<organism evidence="3 4">
    <name type="scientific">Arcicella aquatica</name>
    <dbReference type="NCBI Taxonomy" id="217141"/>
    <lineage>
        <taxon>Bacteria</taxon>
        <taxon>Pseudomonadati</taxon>
        <taxon>Bacteroidota</taxon>
        <taxon>Cytophagia</taxon>
        <taxon>Cytophagales</taxon>
        <taxon>Flectobacillaceae</taxon>
        <taxon>Arcicella</taxon>
    </lineage>
</organism>